<keyword evidence="2" id="KW-1185">Reference proteome</keyword>
<dbReference type="GO" id="GO:0009451">
    <property type="term" value="P:RNA modification"/>
    <property type="evidence" value="ECO:0007669"/>
    <property type="project" value="InterPro"/>
</dbReference>
<dbReference type="InterPro" id="IPR046960">
    <property type="entry name" value="PPR_At4g14850-like_plant"/>
</dbReference>
<organism evidence="1 2">
    <name type="scientific">Anisodus tanguticus</name>
    <dbReference type="NCBI Taxonomy" id="243964"/>
    <lineage>
        <taxon>Eukaryota</taxon>
        <taxon>Viridiplantae</taxon>
        <taxon>Streptophyta</taxon>
        <taxon>Embryophyta</taxon>
        <taxon>Tracheophyta</taxon>
        <taxon>Spermatophyta</taxon>
        <taxon>Magnoliopsida</taxon>
        <taxon>eudicotyledons</taxon>
        <taxon>Gunneridae</taxon>
        <taxon>Pentapetalae</taxon>
        <taxon>asterids</taxon>
        <taxon>lamiids</taxon>
        <taxon>Solanales</taxon>
        <taxon>Solanaceae</taxon>
        <taxon>Solanoideae</taxon>
        <taxon>Hyoscyameae</taxon>
        <taxon>Anisodus</taxon>
    </lineage>
</organism>
<dbReference type="GO" id="GO:0003723">
    <property type="term" value="F:RNA binding"/>
    <property type="evidence" value="ECO:0007669"/>
    <property type="project" value="InterPro"/>
</dbReference>
<dbReference type="EMBL" id="JAVYJV010000004">
    <property type="protein sequence ID" value="KAK4371752.1"/>
    <property type="molecule type" value="Genomic_DNA"/>
</dbReference>
<comment type="caution">
    <text evidence="1">The sequence shown here is derived from an EMBL/GenBank/DDBJ whole genome shotgun (WGS) entry which is preliminary data.</text>
</comment>
<evidence type="ECO:0000313" key="2">
    <source>
        <dbReference type="Proteomes" id="UP001291623"/>
    </source>
</evidence>
<reference evidence="1" key="1">
    <citation type="submission" date="2023-12" db="EMBL/GenBank/DDBJ databases">
        <title>Genome assembly of Anisodus tanguticus.</title>
        <authorList>
            <person name="Wang Y.-J."/>
        </authorList>
    </citation>
    <scope>NUCLEOTIDE SEQUENCE</scope>
    <source>
        <strain evidence="1">KB-2021</strain>
        <tissue evidence="1">Leaf</tissue>
    </source>
</reference>
<gene>
    <name evidence="1" type="ORF">RND71_007136</name>
</gene>
<proteinExistence type="predicted"/>
<evidence type="ECO:0000313" key="1">
    <source>
        <dbReference type="EMBL" id="KAK4371752.1"/>
    </source>
</evidence>
<accession>A0AAE1VJU9</accession>
<dbReference type="Gene3D" id="1.25.40.10">
    <property type="entry name" value="Tetratricopeptide repeat domain"/>
    <property type="match status" value="1"/>
</dbReference>
<sequence length="194" mass="21672">MEKFYKQDKLDVTLAMDPHISNETSGHNQAITLTCHYSCNQPNKLNNKYTNSKRVGWRTYTGKETGMRRAQATPTLCAIKTNNCKNSLGIQLTFSGTDKHETVFNSWYEEEEEEEEGPNEFVLASVVSCCRRLGSIVKGVQLHCFVVKAGFDQFVYVGTSLIDFYSNGGDVGAARLIFDDLSVKSTTTWTAING</sequence>
<dbReference type="Proteomes" id="UP001291623">
    <property type="component" value="Unassembled WGS sequence"/>
</dbReference>
<name>A0AAE1VJU9_9SOLA</name>
<dbReference type="PANTHER" id="PTHR47926">
    <property type="entry name" value="PENTATRICOPEPTIDE REPEAT-CONTAINING PROTEIN"/>
    <property type="match status" value="1"/>
</dbReference>
<dbReference type="InterPro" id="IPR011990">
    <property type="entry name" value="TPR-like_helical_dom_sf"/>
</dbReference>
<dbReference type="AlphaFoldDB" id="A0AAE1VJU9"/>
<protein>
    <submittedName>
        <fullName evidence="1">Uncharacterized protein</fullName>
    </submittedName>
</protein>